<evidence type="ECO:0000313" key="1">
    <source>
        <dbReference type="EMBL" id="KAH9330656.1"/>
    </source>
</evidence>
<protein>
    <submittedName>
        <fullName evidence="1">Uncharacterized protein</fullName>
    </submittedName>
</protein>
<organism evidence="1 2">
    <name type="scientific">Taxus chinensis</name>
    <name type="common">Chinese yew</name>
    <name type="synonym">Taxus wallichiana var. chinensis</name>
    <dbReference type="NCBI Taxonomy" id="29808"/>
    <lineage>
        <taxon>Eukaryota</taxon>
        <taxon>Viridiplantae</taxon>
        <taxon>Streptophyta</taxon>
        <taxon>Embryophyta</taxon>
        <taxon>Tracheophyta</taxon>
        <taxon>Spermatophyta</taxon>
        <taxon>Pinopsida</taxon>
        <taxon>Pinidae</taxon>
        <taxon>Conifers II</taxon>
        <taxon>Cupressales</taxon>
        <taxon>Taxaceae</taxon>
        <taxon>Taxus</taxon>
    </lineage>
</organism>
<feature type="non-terminal residue" evidence="1">
    <location>
        <position position="83"/>
    </location>
</feature>
<dbReference type="Proteomes" id="UP000824469">
    <property type="component" value="Unassembled WGS sequence"/>
</dbReference>
<sequence>YYIVWESANFFFSDWGLWDVFHCNGCRPKMEVVRIISTSGAVKFNSGTSKLINDLNSKLPGARFRFGDGLAFFIKLIQNPQQY</sequence>
<name>A0AA38GXY4_TAXCH</name>
<accession>A0AA38GXY4</accession>
<dbReference type="EMBL" id="JAHRHJ020000001">
    <property type="protein sequence ID" value="KAH9330656.1"/>
    <property type="molecule type" value="Genomic_DNA"/>
</dbReference>
<proteinExistence type="predicted"/>
<feature type="non-terminal residue" evidence="1">
    <location>
        <position position="1"/>
    </location>
</feature>
<reference evidence="1 2" key="1">
    <citation type="journal article" date="2021" name="Nat. Plants">
        <title>The Taxus genome provides insights into paclitaxel biosynthesis.</title>
        <authorList>
            <person name="Xiong X."/>
            <person name="Gou J."/>
            <person name="Liao Q."/>
            <person name="Li Y."/>
            <person name="Zhou Q."/>
            <person name="Bi G."/>
            <person name="Li C."/>
            <person name="Du R."/>
            <person name="Wang X."/>
            <person name="Sun T."/>
            <person name="Guo L."/>
            <person name="Liang H."/>
            <person name="Lu P."/>
            <person name="Wu Y."/>
            <person name="Zhang Z."/>
            <person name="Ro D.K."/>
            <person name="Shang Y."/>
            <person name="Huang S."/>
            <person name="Yan J."/>
        </authorList>
    </citation>
    <scope>NUCLEOTIDE SEQUENCE [LARGE SCALE GENOMIC DNA]</scope>
    <source>
        <strain evidence="1">Ta-2019</strain>
    </source>
</reference>
<evidence type="ECO:0000313" key="2">
    <source>
        <dbReference type="Proteomes" id="UP000824469"/>
    </source>
</evidence>
<keyword evidence="2" id="KW-1185">Reference proteome</keyword>
<dbReference type="AlphaFoldDB" id="A0AA38GXY4"/>
<comment type="caution">
    <text evidence="1">The sequence shown here is derived from an EMBL/GenBank/DDBJ whole genome shotgun (WGS) entry which is preliminary data.</text>
</comment>
<gene>
    <name evidence="1" type="ORF">KI387_002764</name>
</gene>